<dbReference type="AlphaFoldDB" id="A0A5N6PJB1"/>
<dbReference type="EMBL" id="SZYD01000004">
    <property type="protein sequence ID" value="KAD6454572.1"/>
    <property type="molecule type" value="Genomic_DNA"/>
</dbReference>
<name>A0A5N6PJB1_9ASTR</name>
<keyword evidence="2" id="KW-1185">Reference proteome</keyword>
<reference evidence="1 2" key="1">
    <citation type="submission" date="2019-05" db="EMBL/GenBank/DDBJ databases">
        <title>Mikania micrantha, genome provides insights into the molecular mechanism of rapid growth.</title>
        <authorList>
            <person name="Liu B."/>
        </authorList>
    </citation>
    <scope>NUCLEOTIDE SEQUENCE [LARGE SCALE GENOMIC DNA]</scope>
    <source>
        <strain evidence="1">NLD-2019</strain>
        <tissue evidence="1">Leaf</tissue>
    </source>
</reference>
<comment type="caution">
    <text evidence="1">The sequence shown here is derived from an EMBL/GenBank/DDBJ whole genome shotgun (WGS) entry which is preliminary data.</text>
</comment>
<protein>
    <submittedName>
        <fullName evidence="1">Uncharacterized protein</fullName>
    </submittedName>
</protein>
<organism evidence="1 2">
    <name type="scientific">Mikania micrantha</name>
    <name type="common">bitter vine</name>
    <dbReference type="NCBI Taxonomy" id="192012"/>
    <lineage>
        <taxon>Eukaryota</taxon>
        <taxon>Viridiplantae</taxon>
        <taxon>Streptophyta</taxon>
        <taxon>Embryophyta</taxon>
        <taxon>Tracheophyta</taxon>
        <taxon>Spermatophyta</taxon>
        <taxon>Magnoliopsida</taxon>
        <taxon>eudicotyledons</taxon>
        <taxon>Gunneridae</taxon>
        <taxon>Pentapetalae</taxon>
        <taxon>asterids</taxon>
        <taxon>campanulids</taxon>
        <taxon>Asterales</taxon>
        <taxon>Asteraceae</taxon>
        <taxon>Asteroideae</taxon>
        <taxon>Heliantheae alliance</taxon>
        <taxon>Eupatorieae</taxon>
        <taxon>Mikania</taxon>
    </lineage>
</organism>
<evidence type="ECO:0000313" key="2">
    <source>
        <dbReference type="Proteomes" id="UP000326396"/>
    </source>
</evidence>
<evidence type="ECO:0000313" key="1">
    <source>
        <dbReference type="EMBL" id="KAD6454572.1"/>
    </source>
</evidence>
<sequence>MTHSEEQQSGEEVSSDPFRFDEWKDEMTRMFGDPRNDDDEIEGKKRRILVFTGRETGWKRARYKGNKNWEFSPTVAYDGFEIKNL</sequence>
<accession>A0A5N6PJB1</accession>
<dbReference type="Proteomes" id="UP000326396">
    <property type="component" value="Linkage Group LG12"/>
</dbReference>
<gene>
    <name evidence="1" type="ORF">E3N88_09278</name>
</gene>
<proteinExistence type="predicted"/>